<protein>
    <submittedName>
        <fullName evidence="1">Uncharacterized protein</fullName>
    </submittedName>
</protein>
<keyword evidence="2" id="KW-1185">Reference proteome</keyword>
<proteinExistence type="predicted"/>
<reference evidence="1" key="1">
    <citation type="submission" date="2022-07" db="EMBL/GenBank/DDBJ databases">
        <title>Phylogenomic reconstructions and comparative analyses of Kickxellomycotina fungi.</title>
        <authorList>
            <person name="Reynolds N.K."/>
            <person name="Stajich J.E."/>
            <person name="Barry K."/>
            <person name="Grigoriev I.V."/>
            <person name="Crous P."/>
            <person name="Smith M.E."/>
        </authorList>
    </citation>
    <scope>NUCLEOTIDE SEQUENCE</scope>
    <source>
        <strain evidence="1">NBRC 100468</strain>
    </source>
</reference>
<evidence type="ECO:0000313" key="2">
    <source>
        <dbReference type="Proteomes" id="UP001150538"/>
    </source>
</evidence>
<sequence>MRPSFINKSTFLAFVLVLVLIVSPSLLVFAFNQQLHDYVKDHYPQIRQTIIEKQALIKIIYREKYEKVKQIFPNLKEIPQDFNDDIYNKIIEAFGEDTIKSALKLGGFDYQGP</sequence>
<comment type="caution">
    <text evidence="1">The sequence shown here is derived from an EMBL/GenBank/DDBJ whole genome shotgun (WGS) entry which is preliminary data.</text>
</comment>
<dbReference type="EMBL" id="JANBPU010000044">
    <property type="protein sequence ID" value="KAJ1918477.1"/>
    <property type="molecule type" value="Genomic_DNA"/>
</dbReference>
<evidence type="ECO:0000313" key="1">
    <source>
        <dbReference type="EMBL" id="KAJ1918477.1"/>
    </source>
</evidence>
<name>A0A9W8A2Y4_9FUNG</name>
<organism evidence="1 2">
    <name type="scientific">Mycoemilia scoparia</name>
    <dbReference type="NCBI Taxonomy" id="417184"/>
    <lineage>
        <taxon>Eukaryota</taxon>
        <taxon>Fungi</taxon>
        <taxon>Fungi incertae sedis</taxon>
        <taxon>Zoopagomycota</taxon>
        <taxon>Kickxellomycotina</taxon>
        <taxon>Kickxellomycetes</taxon>
        <taxon>Kickxellales</taxon>
        <taxon>Kickxellaceae</taxon>
        <taxon>Mycoemilia</taxon>
    </lineage>
</organism>
<gene>
    <name evidence="1" type="ORF">H4219_002571</name>
</gene>
<dbReference type="Proteomes" id="UP001150538">
    <property type="component" value="Unassembled WGS sequence"/>
</dbReference>
<accession>A0A9W8A2Y4</accession>
<dbReference type="AlphaFoldDB" id="A0A9W8A2Y4"/>